<sequence length="349" mass="39843">MKRISYDMKEEISYNRNKVQRYFRDSIWKMRGNPAFPEHDNQGFRNPENPGNDVFIVGDSWTYGACPGGALLKEKSWPILLSQNFGINCAAAGGWGPFQYLLAVKELMPVATKVCLVGFYIGNDLVDAFGWTKNTQSSLRNHFWCDEFDQKSDPITKWNNRVRRRQIQEIMEEKGISETEAFIYAHQCDNIDLVAVTIKGFQHIFKPRLRADTTDLSIPGIRIGLDITQSMFSEIIDICDNYGIEPFFVIFPSKEASFAAANPGLHHEVDTVLSHEVKVKKELKAFFNEHYVCNTDMIEVLSKQPELFFFPNSLDGHPNSEGAKVIATHLEEVLSPLLEEFDENNYPLA</sequence>
<dbReference type="AlphaFoldDB" id="A0A3N6PLM6"/>
<evidence type="ECO:0008006" key="3">
    <source>
        <dbReference type="Google" id="ProtNLM"/>
    </source>
</evidence>
<evidence type="ECO:0000313" key="1">
    <source>
        <dbReference type="EMBL" id="RQH29540.1"/>
    </source>
</evidence>
<dbReference type="Proteomes" id="UP000269154">
    <property type="component" value="Unassembled WGS sequence"/>
</dbReference>
<accession>A0A3N6PLM6</accession>
<comment type="caution">
    <text evidence="1">The sequence shown here is derived from an EMBL/GenBank/DDBJ whole genome shotgun (WGS) entry which is preliminary data.</text>
</comment>
<protein>
    <recommendedName>
        <fullName evidence="3">SGNH/GDSL hydrolase family protein</fullName>
    </recommendedName>
</protein>
<organism evidence="1 2">
    <name type="scientific">Okeania hirsuta</name>
    <dbReference type="NCBI Taxonomy" id="1458930"/>
    <lineage>
        <taxon>Bacteria</taxon>
        <taxon>Bacillati</taxon>
        <taxon>Cyanobacteriota</taxon>
        <taxon>Cyanophyceae</taxon>
        <taxon>Oscillatoriophycideae</taxon>
        <taxon>Oscillatoriales</taxon>
        <taxon>Microcoleaceae</taxon>
        <taxon>Okeania</taxon>
    </lineage>
</organism>
<name>A0A3N6PLM6_9CYAN</name>
<gene>
    <name evidence="1" type="ORF">D5R40_24690</name>
</gene>
<proteinExistence type="predicted"/>
<dbReference type="EMBL" id="RCBY01000192">
    <property type="protein sequence ID" value="RQH29540.1"/>
    <property type="molecule type" value="Genomic_DNA"/>
</dbReference>
<dbReference type="SUPFAM" id="SSF52266">
    <property type="entry name" value="SGNH hydrolase"/>
    <property type="match status" value="1"/>
</dbReference>
<reference evidence="1 2" key="1">
    <citation type="journal article" date="2018" name="ACS Chem. Biol.">
        <title>Ketoreductase domain dysfunction expands chemodiversity: malyngamide biosynthesis in the cyanobacterium Okeania hirsuta.</title>
        <authorList>
            <person name="Moss N.A."/>
            <person name="Leao T."/>
            <person name="Rankin M."/>
            <person name="McCullough T.M."/>
            <person name="Qu P."/>
            <person name="Korobeynikov A."/>
            <person name="Smith J.L."/>
            <person name="Gerwick L."/>
            <person name="Gerwick W.H."/>
        </authorList>
    </citation>
    <scope>NUCLEOTIDE SEQUENCE [LARGE SCALE GENOMIC DNA]</scope>
    <source>
        <strain evidence="1 2">PAB10Feb10-1</strain>
    </source>
</reference>
<keyword evidence="2" id="KW-1185">Reference proteome</keyword>
<evidence type="ECO:0000313" key="2">
    <source>
        <dbReference type="Proteomes" id="UP000269154"/>
    </source>
</evidence>